<keyword evidence="2" id="KW-1185">Reference proteome</keyword>
<reference evidence="1 2" key="2">
    <citation type="journal article" date="2017" name="Int. J. Syst. Evol. Microbiol.">
        <title>Pseudomonas furukawaii sp. nov., a polychlorinated biphenyl-degrading bacterium isolated from biphenyl-contaminated soil in Japan.</title>
        <authorList>
            <person name="Kimura N."/>
            <person name="Watanabe T."/>
            <person name="Suenaga H."/>
            <person name="Fujihara H."/>
            <person name="Futagami T."/>
            <person name="Goto M."/>
            <person name="Hanada S."/>
            <person name="Hirose J."/>
        </authorList>
    </citation>
    <scope>NUCLEOTIDE SEQUENCE [LARGE SCALE GENOMIC DNA]</scope>
    <source>
        <strain evidence="2">DSM 10086 / NBRC 110670 / KF707</strain>
    </source>
</reference>
<dbReference type="EMBL" id="AP014862">
    <property type="protein sequence ID" value="BAU75061.1"/>
    <property type="molecule type" value="Genomic_DNA"/>
</dbReference>
<dbReference type="AlphaFoldDB" id="A0AAD1C0H1"/>
<dbReference type="KEGG" id="pfuw:KF707C_33730"/>
<sequence>MDVPAVACAHGWRTPSTSGSAAGVCLFGSRGERGHIIHLPRCGVVHGWSLAGTLVRHAPVLGILDASKPPAQTAGGRARRSDGRILTEAGGFSSARPRGLRLAGRRCLRIMREFAIPMAYMDPL</sequence>
<name>A0AAD1C0H1_METFU</name>
<proteinExistence type="predicted"/>
<protein>
    <submittedName>
        <fullName evidence="1">Uncharacterized protein</fullName>
    </submittedName>
</protein>
<gene>
    <name evidence="1" type="ORF">KF707C_33730</name>
</gene>
<dbReference type="Proteomes" id="UP000218554">
    <property type="component" value="Chromosome"/>
</dbReference>
<organism evidence="1 2">
    <name type="scientific">Metapseudomonas furukawaii</name>
    <name type="common">Pseudomonas furukawaii</name>
    <dbReference type="NCBI Taxonomy" id="1149133"/>
    <lineage>
        <taxon>Bacteria</taxon>
        <taxon>Pseudomonadati</taxon>
        <taxon>Pseudomonadota</taxon>
        <taxon>Gammaproteobacteria</taxon>
        <taxon>Pseudomonadales</taxon>
        <taxon>Pseudomonadaceae</taxon>
        <taxon>Metapseudomonas</taxon>
    </lineage>
</organism>
<evidence type="ECO:0000313" key="1">
    <source>
        <dbReference type="EMBL" id="BAU75061.1"/>
    </source>
</evidence>
<evidence type="ECO:0000313" key="2">
    <source>
        <dbReference type="Proteomes" id="UP000218554"/>
    </source>
</evidence>
<reference evidence="2" key="1">
    <citation type="submission" date="2015-05" db="EMBL/GenBank/DDBJ databases">
        <title>Draft genome sequencing of a biphenyl-degrading bacterium, Pseudomonas balearica KF707 (=NBRC110670).</title>
        <authorList>
            <person name="Kimura N."/>
            <person name="Hirose J."/>
            <person name="Watanabe T."/>
            <person name="Suenaga H."/>
            <person name="Fujihara H."/>
            <person name="Noguchi M."/>
            <person name="Hashimoto M."/>
            <person name="Shimodaira J."/>
            <person name="Tsuchikane K."/>
            <person name="Hosoyama A."/>
            <person name="Yamazoe A."/>
            <person name="Fujita N."/>
            <person name="Furukawa K."/>
        </authorList>
    </citation>
    <scope>NUCLEOTIDE SEQUENCE [LARGE SCALE GENOMIC DNA]</scope>
    <source>
        <strain evidence="2">DSM 10086 / NBRC 110670 / KF707</strain>
    </source>
</reference>
<accession>A0AAD1C0H1</accession>